<reference evidence="1" key="1">
    <citation type="submission" date="2023-05" db="EMBL/GenBank/DDBJ databases">
        <authorList>
            <person name="Huff M."/>
        </authorList>
    </citation>
    <scope>NUCLEOTIDE SEQUENCE</scope>
</reference>
<sequence>MLKKSSEEFEQRIFSDASMSGPTLSSFYQKLDKAEKMSFNTLSDGMDEKLKKAATYFDYDPDEISKDDYAYRPDMNFWTGNTYDIKDLDLRKPGIRKPYKRNEFETTLEEVLCKADFRARIFDCHS</sequence>
<proteinExistence type="predicted"/>
<accession>A0AAD1YYF3</accession>
<dbReference type="Proteomes" id="UP000834106">
    <property type="component" value="Chromosome 2"/>
</dbReference>
<evidence type="ECO:0000313" key="2">
    <source>
        <dbReference type="Proteomes" id="UP000834106"/>
    </source>
</evidence>
<organism evidence="1 2">
    <name type="scientific">Fraxinus pennsylvanica</name>
    <dbReference type="NCBI Taxonomy" id="56036"/>
    <lineage>
        <taxon>Eukaryota</taxon>
        <taxon>Viridiplantae</taxon>
        <taxon>Streptophyta</taxon>
        <taxon>Embryophyta</taxon>
        <taxon>Tracheophyta</taxon>
        <taxon>Spermatophyta</taxon>
        <taxon>Magnoliopsida</taxon>
        <taxon>eudicotyledons</taxon>
        <taxon>Gunneridae</taxon>
        <taxon>Pentapetalae</taxon>
        <taxon>asterids</taxon>
        <taxon>lamiids</taxon>
        <taxon>Lamiales</taxon>
        <taxon>Oleaceae</taxon>
        <taxon>Oleeae</taxon>
        <taxon>Fraxinus</taxon>
    </lineage>
</organism>
<name>A0AAD1YYF3_9LAMI</name>
<dbReference type="AlphaFoldDB" id="A0AAD1YYF3"/>
<protein>
    <submittedName>
        <fullName evidence="1">Uncharacterized protein</fullName>
    </submittedName>
</protein>
<dbReference type="EMBL" id="OU503037">
    <property type="protein sequence ID" value="CAI9757087.1"/>
    <property type="molecule type" value="Genomic_DNA"/>
</dbReference>
<keyword evidence="2" id="KW-1185">Reference proteome</keyword>
<evidence type="ECO:0000313" key="1">
    <source>
        <dbReference type="EMBL" id="CAI9757087.1"/>
    </source>
</evidence>
<gene>
    <name evidence="1" type="ORF">FPE_LOCUS4517</name>
</gene>